<dbReference type="KEGG" id="csy:CENSYa_2010"/>
<keyword evidence="2" id="KW-1185">Reference proteome</keyword>
<dbReference type="SUPFAM" id="SSF88723">
    <property type="entry name" value="PIN domain-like"/>
    <property type="match status" value="1"/>
</dbReference>
<name>A0RZ47_CENSY</name>
<dbReference type="InterPro" id="IPR029060">
    <property type="entry name" value="PIN-like_dom_sf"/>
</dbReference>
<dbReference type="AlphaFoldDB" id="A0RZ47"/>
<dbReference type="Proteomes" id="UP000000758">
    <property type="component" value="Chromosome"/>
</dbReference>
<evidence type="ECO:0000313" key="1">
    <source>
        <dbReference type="EMBL" id="ABK78614.1"/>
    </source>
</evidence>
<dbReference type="EMBL" id="DP000238">
    <property type="protein sequence ID" value="ABK78614.1"/>
    <property type="molecule type" value="Genomic_DNA"/>
</dbReference>
<dbReference type="EnsemblBacteria" id="ABK78614">
    <property type="protein sequence ID" value="ABK78614"/>
    <property type="gene ID" value="CENSYa_2010"/>
</dbReference>
<protein>
    <submittedName>
        <fullName evidence="1">Uncharacterized protein</fullName>
    </submittedName>
</protein>
<dbReference type="CDD" id="cd09854">
    <property type="entry name" value="PIN_VapC-like"/>
    <property type="match status" value="1"/>
</dbReference>
<dbReference type="HOGENOM" id="CLU_1149777_0_0_2"/>
<sequence length="228" mass="26013">MSAESGQAAGRNKLVYYDTNVWIAHLRGYNDEFFQSECDTLFDDMHEGKVKVVVSNHVLSETLHTIRKQVVETAPEGAAMDECNKLVDEKTKEFTGEVEKLKMQQKILIVPTSTADASLKDHYRYVWDKMHSMPFKSLTKTVCPACAKYLHKSHKGECPACKKDVKPKMAYRYSGMGYPDLDHAYMALQHNASVLYTHDKAFKNLWGDPEFEGMKICVFDDKIGWLVS</sequence>
<organism evidence="1 2">
    <name type="scientific">Cenarchaeum symbiosum (strain A)</name>
    <dbReference type="NCBI Taxonomy" id="414004"/>
    <lineage>
        <taxon>Archaea</taxon>
        <taxon>Nitrososphaerota</taxon>
        <taxon>Candidatus Cenarchaeales</taxon>
        <taxon>Candidatus Cenarchaeaceae</taxon>
        <taxon>Candidatus Cenarchaeum</taxon>
    </lineage>
</organism>
<dbReference type="STRING" id="414004.CENSYa_2010"/>
<proteinExistence type="predicted"/>
<dbReference type="Gene3D" id="3.40.50.1010">
    <property type="entry name" value="5'-nuclease"/>
    <property type="match status" value="1"/>
</dbReference>
<gene>
    <name evidence="1" type="ordered locus">CENSYa_2010</name>
</gene>
<evidence type="ECO:0000313" key="2">
    <source>
        <dbReference type="Proteomes" id="UP000000758"/>
    </source>
</evidence>
<accession>A0RZ47</accession>
<reference evidence="1 2" key="1">
    <citation type="journal article" date="2006" name="Proc. Natl. Acad. Sci. U.S.A.">
        <title>Genomic analysis of the uncultivated marine crenarchaeote Cenarchaeum symbiosum.</title>
        <authorList>
            <person name="Hallam S.J."/>
            <person name="Konstantinidis K.T."/>
            <person name="Putnam N."/>
            <person name="Schleper C."/>
            <person name="Watanabe Y."/>
            <person name="Sugahara J."/>
            <person name="Preston C."/>
            <person name="de la Torre J."/>
            <person name="Richardson P.M."/>
            <person name="DeLong E.F."/>
        </authorList>
    </citation>
    <scope>NUCLEOTIDE SEQUENCE [LARGE SCALE GENOMIC DNA]</scope>
    <source>
        <strain evidence="2">A</strain>
    </source>
</reference>